<dbReference type="InterPro" id="IPR050911">
    <property type="entry name" value="DRAM/TMEM150_Autophagy_Mod"/>
</dbReference>
<gene>
    <name evidence="7" type="ORF">sscle_05g045200</name>
</gene>
<feature type="transmembrane region" description="Helical" evidence="5">
    <location>
        <begin position="214"/>
        <end position="237"/>
    </location>
</feature>
<dbReference type="PANTHER" id="PTHR21324:SF2">
    <property type="entry name" value="EG:22E5.9 PROTEIN"/>
    <property type="match status" value="1"/>
</dbReference>
<feature type="transmembrane region" description="Helical" evidence="5">
    <location>
        <begin position="70"/>
        <end position="90"/>
    </location>
</feature>
<comment type="subcellular location">
    <subcellularLocation>
        <location evidence="1">Endomembrane system</location>
        <topology evidence="1">Multi-pass membrane protein</topology>
    </subcellularLocation>
</comment>
<reference evidence="8" key="1">
    <citation type="journal article" date="2017" name="Genome Biol. Evol.">
        <title>The complete genome sequence of the phytopathogenic fungus Sclerotinia sclerotiorum reveals insights into the genome architecture of broad host range pathogens.</title>
        <authorList>
            <person name="Derbyshire M."/>
            <person name="Denton-Giles M."/>
            <person name="Hegedus D."/>
            <person name="Seifbarghy S."/>
            <person name="Rollins J."/>
            <person name="van Kan J."/>
            <person name="Seidl M.F."/>
            <person name="Faino L."/>
            <person name="Mbengue M."/>
            <person name="Navaud O."/>
            <person name="Raffaele S."/>
            <person name="Hammond-Kosack K."/>
            <person name="Heard S."/>
            <person name="Oliver R."/>
        </authorList>
    </citation>
    <scope>NUCLEOTIDE SEQUENCE [LARGE SCALE GENOMIC DNA]</scope>
    <source>
        <strain evidence="8">ATCC 18683 / 1980 / Ss-1</strain>
    </source>
</reference>
<dbReference type="OrthoDB" id="10032492at2759"/>
<dbReference type="PANTHER" id="PTHR21324">
    <property type="entry name" value="FASTING-INDUCIBLE INTEGRAL MEMBRANE PROTEIN TM6P1-RELATED"/>
    <property type="match status" value="1"/>
</dbReference>
<accession>A0A1D9Q463</accession>
<dbReference type="Proteomes" id="UP000177798">
    <property type="component" value="Chromosome 5"/>
</dbReference>
<keyword evidence="3 5" id="KW-1133">Transmembrane helix</keyword>
<feature type="transmembrane region" description="Helical" evidence="5">
    <location>
        <begin position="145"/>
        <end position="162"/>
    </location>
</feature>
<dbReference type="InterPro" id="IPR019402">
    <property type="entry name" value="CWH43_N"/>
</dbReference>
<evidence type="ECO:0000256" key="5">
    <source>
        <dbReference type="SAM" id="Phobius"/>
    </source>
</evidence>
<dbReference type="AlphaFoldDB" id="A0A1D9Q463"/>
<feature type="transmembrane region" description="Helical" evidence="5">
    <location>
        <begin position="7"/>
        <end position="32"/>
    </location>
</feature>
<feature type="transmembrane region" description="Helical" evidence="5">
    <location>
        <begin position="183"/>
        <end position="202"/>
    </location>
</feature>
<evidence type="ECO:0000313" key="7">
    <source>
        <dbReference type="EMBL" id="APA09750.1"/>
    </source>
</evidence>
<keyword evidence="2 5" id="KW-0812">Transmembrane</keyword>
<evidence type="ECO:0000256" key="4">
    <source>
        <dbReference type="ARBA" id="ARBA00023136"/>
    </source>
</evidence>
<name>A0A1D9Q463_SCLS1</name>
<feature type="transmembrane region" description="Helical" evidence="5">
    <location>
        <begin position="111"/>
        <end position="133"/>
    </location>
</feature>
<dbReference type="EMBL" id="CP017818">
    <property type="protein sequence ID" value="APA09750.1"/>
    <property type="molecule type" value="Genomic_DNA"/>
</dbReference>
<evidence type="ECO:0000256" key="2">
    <source>
        <dbReference type="ARBA" id="ARBA00022692"/>
    </source>
</evidence>
<protein>
    <recommendedName>
        <fullName evidence="6">CWH43-like N-terminal domain-containing protein</fullName>
    </recommendedName>
</protein>
<feature type="domain" description="CWH43-like N-terminal" evidence="6">
    <location>
        <begin position="7"/>
        <end position="234"/>
    </location>
</feature>
<evidence type="ECO:0000259" key="6">
    <source>
        <dbReference type="Pfam" id="PF10277"/>
    </source>
</evidence>
<evidence type="ECO:0000256" key="3">
    <source>
        <dbReference type="ARBA" id="ARBA00022989"/>
    </source>
</evidence>
<dbReference type="VEuPathDB" id="FungiDB:sscle_05g045200"/>
<keyword evidence="4 5" id="KW-0472">Membrane</keyword>
<evidence type="ECO:0000256" key="1">
    <source>
        <dbReference type="ARBA" id="ARBA00004127"/>
    </source>
</evidence>
<proteinExistence type="predicted"/>
<organism evidence="7 8">
    <name type="scientific">Sclerotinia sclerotiorum (strain ATCC 18683 / 1980 / Ss-1)</name>
    <name type="common">White mold</name>
    <name type="synonym">Whetzelinia sclerotiorum</name>
    <dbReference type="NCBI Taxonomy" id="665079"/>
    <lineage>
        <taxon>Eukaryota</taxon>
        <taxon>Fungi</taxon>
        <taxon>Dikarya</taxon>
        <taxon>Ascomycota</taxon>
        <taxon>Pezizomycotina</taxon>
        <taxon>Leotiomycetes</taxon>
        <taxon>Helotiales</taxon>
        <taxon>Sclerotiniaceae</taxon>
        <taxon>Sclerotinia</taxon>
    </lineage>
</organism>
<sequence length="275" mass="31359">MFQVFSYWMIPTVSAIIWFTTLTALLGAFIAFPPRDPLDPASLAKPPYPSMASRLHKVPYVSDIGATKEMQPLFVLGSVLTTFLLAGCFISERALRHRGRLARNTDNTERVVAYLSILSAVLGSLGLIFLSIFDVWRYRTVHNTMVVFFIAGYAISAFFQFWEHYRMGRKYRDTHANLMISAYTKLVFIIIESVLGVAYWYVYMAKNWDAGAAIEWAVSYIFCFYILSYLFDFLPALTTKEKDCRFGVYTEDCMVQINGNRERAVVQEVTGVAHG</sequence>
<evidence type="ECO:0000313" key="8">
    <source>
        <dbReference type="Proteomes" id="UP000177798"/>
    </source>
</evidence>
<dbReference type="GO" id="GO:0012505">
    <property type="term" value="C:endomembrane system"/>
    <property type="evidence" value="ECO:0007669"/>
    <property type="project" value="UniProtKB-SubCell"/>
</dbReference>
<dbReference type="Pfam" id="PF10277">
    <property type="entry name" value="Frag1"/>
    <property type="match status" value="1"/>
</dbReference>